<gene>
    <name evidence="3" type="ORF">SAMN04488588_1198</name>
</gene>
<dbReference type="PANTHER" id="PTHR43649:SF29">
    <property type="entry name" value="OSMOPROTECTIVE COMPOUNDS-BINDING PROTEIN GGTB"/>
    <property type="match status" value="1"/>
</dbReference>
<name>A0A1G6M0G4_9BACT</name>
<dbReference type="Pfam" id="PF01547">
    <property type="entry name" value="SBP_bac_1"/>
    <property type="match status" value="1"/>
</dbReference>
<dbReference type="InterPro" id="IPR006059">
    <property type="entry name" value="SBP"/>
</dbReference>
<dbReference type="InterPro" id="IPR050490">
    <property type="entry name" value="Bact_solute-bd_prot1"/>
</dbReference>
<evidence type="ECO:0000256" key="2">
    <source>
        <dbReference type="ARBA" id="ARBA00022448"/>
    </source>
</evidence>
<protein>
    <submittedName>
        <fullName evidence="3">Carbohydrate ABC transporter substrate-binding protein, CUT1 family</fullName>
    </submittedName>
</protein>
<dbReference type="EMBL" id="FMYV01000004">
    <property type="protein sequence ID" value="SDC48959.1"/>
    <property type="molecule type" value="Genomic_DNA"/>
</dbReference>
<sequence length="405" mass="46967">MKKLTLTLTILTLVLFVFSARTLVINSYMSDPAPKEVFSKLVADFEEMYPEIDVTVNTFAHEDFKTLLRTWLGSNNAPDVVTWFAGERMRYFAEKGFLEPLDDIFPNGFEEEFPEAFRTASAYQDNIYFIPQSWYWWGVYYNKAVFKDLGLEIPKTWNEFMAVNETLKENGKIPMAIGTKFLWTAGGWFDYLNMRINGIEFHTEFTAGKVPFTDPRVKKVFEYWKEMVDKGYFINNHSAYSWQEAANRLFTGEAGMYLMGQFIKDVAPENVKDDIDFFRFPIIDSNVGVYEDTPIDGFMVPKNAKNIEDAKLFMKYIAGKESQQYFADELGRLAANKKVTPPDAHAQAGMDMILESDGVMQFFDRDMDPEMANNAMNGFVEFMMFPNRIDAILENLENIRQRIYN</sequence>
<keyword evidence="4" id="KW-1185">Reference proteome</keyword>
<accession>A0A1G6M0G4</accession>
<dbReference type="SUPFAM" id="SSF53850">
    <property type="entry name" value="Periplasmic binding protein-like II"/>
    <property type="match status" value="1"/>
</dbReference>
<reference evidence="3 4" key="1">
    <citation type="submission" date="2016-10" db="EMBL/GenBank/DDBJ databases">
        <authorList>
            <person name="de Groot N.N."/>
        </authorList>
    </citation>
    <scope>NUCLEOTIDE SEQUENCE [LARGE SCALE GENOMIC DNA]</scope>
    <source>
        <strain evidence="3 4">WG14</strain>
    </source>
</reference>
<dbReference type="AlphaFoldDB" id="A0A1G6M0G4"/>
<organism evidence="3 4">
    <name type="scientific">Geotoga petraea</name>
    <dbReference type="NCBI Taxonomy" id="28234"/>
    <lineage>
        <taxon>Bacteria</taxon>
        <taxon>Thermotogati</taxon>
        <taxon>Thermotogota</taxon>
        <taxon>Thermotogae</taxon>
        <taxon>Petrotogales</taxon>
        <taxon>Petrotogaceae</taxon>
        <taxon>Geotoga</taxon>
    </lineage>
</organism>
<dbReference type="Gene3D" id="3.40.190.10">
    <property type="entry name" value="Periplasmic binding protein-like II"/>
    <property type="match status" value="2"/>
</dbReference>
<dbReference type="STRING" id="28234.SAMN04488588_1198"/>
<evidence type="ECO:0000256" key="1">
    <source>
        <dbReference type="ARBA" id="ARBA00008520"/>
    </source>
</evidence>
<comment type="similarity">
    <text evidence="1">Belongs to the bacterial solute-binding protein 1 family.</text>
</comment>
<evidence type="ECO:0000313" key="3">
    <source>
        <dbReference type="EMBL" id="SDC48959.1"/>
    </source>
</evidence>
<proteinExistence type="inferred from homology"/>
<keyword evidence="2" id="KW-0813">Transport</keyword>
<dbReference type="RefSeq" id="WP_091403616.1">
    <property type="nucleotide sequence ID" value="NZ_FMYV01000004.1"/>
</dbReference>
<evidence type="ECO:0000313" key="4">
    <source>
        <dbReference type="Proteomes" id="UP000199322"/>
    </source>
</evidence>
<dbReference type="Proteomes" id="UP000199322">
    <property type="component" value="Unassembled WGS sequence"/>
</dbReference>
<dbReference type="PANTHER" id="PTHR43649">
    <property type="entry name" value="ARABINOSE-BINDING PROTEIN-RELATED"/>
    <property type="match status" value="1"/>
</dbReference>